<comment type="caution">
    <text evidence="4">The sequence shown here is derived from an EMBL/GenBank/DDBJ whole genome shotgun (WGS) entry which is preliminary data.</text>
</comment>
<feature type="domain" description="Rab-GAP TBC" evidence="3">
    <location>
        <begin position="70"/>
        <end position="258"/>
    </location>
</feature>
<evidence type="ECO:0000256" key="2">
    <source>
        <dbReference type="SAM" id="MobiDB-lite"/>
    </source>
</evidence>
<dbReference type="InterPro" id="IPR045913">
    <property type="entry name" value="TBC20/Gyp8-like"/>
</dbReference>
<gene>
    <name evidence="4" type="ORF">PVAG01_01889</name>
</gene>
<evidence type="ECO:0000256" key="1">
    <source>
        <dbReference type="ARBA" id="ARBA00022468"/>
    </source>
</evidence>
<sequence>MEPTGRHNKENENLRSRSTSRSSSSIPVQTPSPPPPTEKAVHAKVARILDACRWEDVELLRLLATSDEGLLTDELRRQAWPLLLGFPVPGATTPPEESIDWRALPKHGDEGQVRLDVDRSFIYYPHNQSARDLDRKKEELSDLITEVLRRHPYLCYFQGYHDICQVFLLVLDRTSRAAAVARLSTLRIRDFMLPTLAPALAQLSLIPDIIRASNPDLYYHLSGTQPFFALSGTLTMYAHDIQEYGDIARLFDVFLAREAVFSVYMFAQIVLQRSEELFETPADEPEMLHSILSKLPKPLNLEALIRNTVALFEKYPPERLQRWSLISRSSVLKTGRWPSHITEQTLEDGEAFFQKQVRELQWAERRDKAVAVAWKYRRPAGTLGLAVLVGVVSFWMRRSAWPSSLSTGLGALWRWYSGTQTSSSGIE</sequence>
<evidence type="ECO:0000313" key="4">
    <source>
        <dbReference type="EMBL" id="KAL3428380.1"/>
    </source>
</evidence>
<evidence type="ECO:0000259" key="3">
    <source>
        <dbReference type="PROSITE" id="PS50086"/>
    </source>
</evidence>
<dbReference type="SUPFAM" id="SSF47923">
    <property type="entry name" value="Ypt/Rab-GAP domain of gyp1p"/>
    <property type="match status" value="2"/>
</dbReference>
<dbReference type="SMART" id="SM00164">
    <property type="entry name" value="TBC"/>
    <property type="match status" value="1"/>
</dbReference>
<feature type="region of interest" description="Disordered" evidence="2">
    <location>
        <begin position="1"/>
        <end position="40"/>
    </location>
</feature>
<keyword evidence="5" id="KW-1185">Reference proteome</keyword>
<dbReference type="PROSITE" id="PS50086">
    <property type="entry name" value="TBC_RABGAP"/>
    <property type="match status" value="1"/>
</dbReference>
<dbReference type="Gene3D" id="1.10.8.1310">
    <property type="match status" value="1"/>
</dbReference>
<reference evidence="4 5" key="1">
    <citation type="submission" date="2024-06" db="EMBL/GenBank/DDBJ databases">
        <title>Complete genome of Phlyctema vagabunda strain 19-DSS-EL-015.</title>
        <authorList>
            <person name="Fiorenzani C."/>
        </authorList>
    </citation>
    <scope>NUCLEOTIDE SEQUENCE [LARGE SCALE GENOMIC DNA]</scope>
    <source>
        <strain evidence="4 5">19-DSS-EL-015</strain>
    </source>
</reference>
<keyword evidence="1" id="KW-0343">GTPase activation</keyword>
<feature type="compositionally biased region" description="Basic and acidic residues" evidence="2">
    <location>
        <begin position="1"/>
        <end position="15"/>
    </location>
</feature>
<dbReference type="EMBL" id="JBFCZG010000001">
    <property type="protein sequence ID" value="KAL3428380.1"/>
    <property type="molecule type" value="Genomic_DNA"/>
</dbReference>
<feature type="compositionally biased region" description="Low complexity" evidence="2">
    <location>
        <begin position="16"/>
        <end position="29"/>
    </location>
</feature>
<dbReference type="PANTHER" id="PTHR20913">
    <property type="entry name" value="TBC1 DOMAIN FAMILY MEMBER 20/GTPASE"/>
    <property type="match status" value="1"/>
</dbReference>
<accession>A0ABR4PYC5</accession>
<dbReference type="InterPro" id="IPR035969">
    <property type="entry name" value="Rab-GAP_TBC_sf"/>
</dbReference>
<evidence type="ECO:0000313" key="5">
    <source>
        <dbReference type="Proteomes" id="UP001629113"/>
    </source>
</evidence>
<organism evidence="4 5">
    <name type="scientific">Phlyctema vagabunda</name>
    <dbReference type="NCBI Taxonomy" id="108571"/>
    <lineage>
        <taxon>Eukaryota</taxon>
        <taxon>Fungi</taxon>
        <taxon>Dikarya</taxon>
        <taxon>Ascomycota</taxon>
        <taxon>Pezizomycotina</taxon>
        <taxon>Leotiomycetes</taxon>
        <taxon>Helotiales</taxon>
        <taxon>Dermateaceae</taxon>
        <taxon>Phlyctema</taxon>
    </lineage>
</organism>
<name>A0ABR4PYC5_9HELO</name>
<dbReference type="Pfam" id="PF00566">
    <property type="entry name" value="RabGAP-TBC"/>
    <property type="match status" value="1"/>
</dbReference>
<dbReference type="PANTHER" id="PTHR20913:SF7">
    <property type="entry name" value="RE60063P"/>
    <property type="match status" value="1"/>
</dbReference>
<dbReference type="Proteomes" id="UP001629113">
    <property type="component" value="Unassembled WGS sequence"/>
</dbReference>
<dbReference type="InterPro" id="IPR000195">
    <property type="entry name" value="Rab-GAP-TBC_dom"/>
</dbReference>
<proteinExistence type="predicted"/>
<dbReference type="Gene3D" id="1.10.472.80">
    <property type="entry name" value="Ypt/Rab-GAP domain of gyp1p, domain 3"/>
    <property type="match status" value="1"/>
</dbReference>
<protein>
    <submittedName>
        <fullName evidence="4">GTPase-activating protein gyp10</fullName>
    </submittedName>
</protein>